<accession>A0AA44CCE3</accession>
<dbReference type="AlphaFoldDB" id="A0AA44CCE3"/>
<dbReference type="EMBL" id="JAANCM010000004">
    <property type="protein sequence ID" value="NHT75977.1"/>
    <property type="molecule type" value="Genomic_DNA"/>
</dbReference>
<proteinExistence type="predicted"/>
<evidence type="ECO:0000313" key="2">
    <source>
        <dbReference type="EMBL" id="NHT75977.1"/>
    </source>
</evidence>
<comment type="caution">
    <text evidence="1">The sequence shown here is derived from an EMBL/GenBank/DDBJ whole genome shotgun (WGS) entry which is preliminary data.</text>
</comment>
<evidence type="ECO:0000313" key="3">
    <source>
        <dbReference type="Proteomes" id="UP001155840"/>
    </source>
</evidence>
<protein>
    <submittedName>
        <fullName evidence="1">Uncharacterized protein</fullName>
    </submittedName>
</protein>
<organism evidence="1 3">
    <name type="scientific">Ferranicluibacter rubi</name>
    <dbReference type="NCBI Taxonomy" id="2715133"/>
    <lineage>
        <taxon>Bacteria</taxon>
        <taxon>Pseudomonadati</taxon>
        <taxon>Pseudomonadota</taxon>
        <taxon>Alphaproteobacteria</taxon>
        <taxon>Hyphomicrobiales</taxon>
        <taxon>Rhizobiaceae</taxon>
        <taxon>Ferranicluibacter</taxon>
    </lineage>
</organism>
<evidence type="ECO:0000313" key="1">
    <source>
        <dbReference type="EMBL" id="NHT75917.1"/>
    </source>
</evidence>
<reference evidence="1" key="1">
    <citation type="submission" date="2020-03" db="EMBL/GenBank/DDBJ databases">
        <title>Ferranicluibacter endophyticum gen. nov., sp. nov., a new genus isolated from Rubus ulmifolius Schott. stem.</title>
        <authorList>
            <person name="Roca-Couso R."/>
            <person name="Flores-Felix J.D."/>
            <person name="Igual J.M."/>
            <person name="Rivas R."/>
        </authorList>
    </citation>
    <scope>NUCLEOTIDE SEQUENCE</scope>
    <source>
        <strain evidence="1">CRRU44</strain>
    </source>
</reference>
<name>A0AA44CCE3_9HYPH</name>
<dbReference type="EMBL" id="JAANCM010000004">
    <property type="protein sequence ID" value="NHT75917.1"/>
    <property type="molecule type" value="Genomic_DNA"/>
</dbReference>
<dbReference type="RefSeq" id="WP_167128283.1">
    <property type="nucleotide sequence ID" value="NZ_JAANCM010000004.1"/>
</dbReference>
<gene>
    <name evidence="1" type="ORF">G8E10_09185</name>
    <name evidence="2" type="ORF">G8E10_09520</name>
</gene>
<keyword evidence="3" id="KW-1185">Reference proteome</keyword>
<dbReference type="Proteomes" id="UP001155840">
    <property type="component" value="Unassembled WGS sequence"/>
</dbReference>
<sequence>MTGIVLPKVKIEELTEDGKTFYRARVQVKGSPRFHIADAKNASEALLLVAARWHAYNGVHPLT</sequence>